<keyword evidence="1" id="KW-0472">Membrane</keyword>
<evidence type="ECO:0000313" key="2">
    <source>
        <dbReference type="EMBL" id="MBC3792327.1"/>
    </source>
</evidence>
<keyword evidence="1" id="KW-0812">Transmembrane</keyword>
<proteinExistence type="predicted"/>
<dbReference type="Proteomes" id="UP000700732">
    <property type="component" value="Unassembled WGS sequence"/>
</dbReference>
<feature type="transmembrane region" description="Helical" evidence="1">
    <location>
        <begin position="34"/>
        <end position="55"/>
    </location>
</feature>
<reference evidence="2 3" key="1">
    <citation type="submission" date="2019-06" db="EMBL/GenBank/DDBJ databases">
        <title>Spirosoma utsteinense sp. nov. isolated from Antarctic ice-free soils.</title>
        <authorList>
            <person name="Tahon G."/>
        </authorList>
    </citation>
    <scope>NUCLEOTIDE SEQUENCE [LARGE SCALE GENOMIC DNA]</scope>
    <source>
        <strain evidence="2 3">LMG 31447</strain>
    </source>
</reference>
<name>A0ABR6W8T7_9BACT</name>
<keyword evidence="1" id="KW-1133">Transmembrane helix</keyword>
<sequence>MLTKEASSGEVIYPATEDASFVSMTKTLFHNNLSYLYLSTYVSLFHVVAVSNVIIDHNMRTDQLLPTH</sequence>
<accession>A0ABR6W8T7</accession>
<organism evidence="2 3">
    <name type="scientific">Spirosoma utsteinense</name>
    <dbReference type="NCBI Taxonomy" id="2585773"/>
    <lineage>
        <taxon>Bacteria</taxon>
        <taxon>Pseudomonadati</taxon>
        <taxon>Bacteroidota</taxon>
        <taxon>Cytophagia</taxon>
        <taxon>Cytophagales</taxon>
        <taxon>Cytophagaceae</taxon>
        <taxon>Spirosoma</taxon>
    </lineage>
</organism>
<evidence type="ECO:0000256" key="1">
    <source>
        <dbReference type="SAM" id="Phobius"/>
    </source>
</evidence>
<gene>
    <name evidence="2" type="ORF">FH603_2838</name>
</gene>
<keyword evidence="3" id="KW-1185">Reference proteome</keyword>
<comment type="caution">
    <text evidence="2">The sequence shown here is derived from an EMBL/GenBank/DDBJ whole genome shotgun (WGS) entry which is preliminary data.</text>
</comment>
<evidence type="ECO:0000313" key="3">
    <source>
        <dbReference type="Proteomes" id="UP000700732"/>
    </source>
</evidence>
<protein>
    <submittedName>
        <fullName evidence="2">Uncharacterized protein</fullName>
    </submittedName>
</protein>
<dbReference type="EMBL" id="VFIA01000015">
    <property type="protein sequence ID" value="MBC3792327.1"/>
    <property type="molecule type" value="Genomic_DNA"/>
</dbReference>